<proteinExistence type="predicted"/>
<dbReference type="InterPro" id="IPR045692">
    <property type="entry name" value="DUF6057"/>
</dbReference>
<comment type="caution">
    <text evidence="2">The sequence shown here is derived from an EMBL/GenBank/DDBJ whole genome shotgun (WGS) entry which is preliminary data.</text>
</comment>
<feature type="transmembrane region" description="Helical" evidence="1">
    <location>
        <begin position="134"/>
        <end position="157"/>
    </location>
</feature>
<dbReference type="Proteomes" id="UP000823865">
    <property type="component" value="Unassembled WGS sequence"/>
</dbReference>
<sequence>MWRAAKLCSTLLFALFSFLYLYCMQSDLLACFQYILSDGLTSYSPLVGGLVITFLLVFLGELLAYVWALPMQFVALSYFPSALCLLFLTMWTPLPGGLVAPLHSWVWIGVILFLGSGCVYLLKKYASFIVKDKYSFTDIWSNLVFLLLLFLAVGGLGNTCDTLHRLLRAERLLDEERFDVIADLRTYSRVESHTYSAIRALALANEHRLGEELFRMPQCEGAKELLVSERDFLSHDSLDYKFYGFWGARPGKHVQEKPDLFFKMILDRHLCDSLHRSDVADYYLSSLLLDRKLDQFAAEVENYYPLNDSLPRHYQEALILYKRIRTAPVCVYQNESLEENYNDYLQISREKSAPVIIQNKLRKAFGASYWFYYYKQ</sequence>
<keyword evidence="1" id="KW-1133">Transmembrane helix</keyword>
<dbReference type="AlphaFoldDB" id="A0A9E2L6F4"/>
<keyword evidence="1" id="KW-0812">Transmembrane</keyword>
<evidence type="ECO:0000256" key="1">
    <source>
        <dbReference type="SAM" id="Phobius"/>
    </source>
</evidence>
<protein>
    <recommendedName>
        <fullName evidence="4">Transmembrane protein</fullName>
    </recommendedName>
</protein>
<feature type="transmembrane region" description="Helical" evidence="1">
    <location>
        <begin position="47"/>
        <end position="66"/>
    </location>
</feature>
<evidence type="ECO:0000313" key="3">
    <source>
        <dbReference type="Proteomes" id="UP000823865"/>
    </source>
</evidence>
<dbReference type="EMBL" id="JAHLFU010000148">
    <property type="protein sequence ID" value="MBU3853561.1"/>
    <property type="molecule type" value="Genomic_DNA"/>
</dbReference>
<organism evidence="2 3">
    <name type="scientific">Candidatus Paraprevotella stercoravium</name>
    <dbReference type="NCBI Taxonomy" id="2838725"/>
    <lineage>
        <taxon>Bacteria</taxon>
        <taxon>Pseudomonadati</taxon>
        <taxon>Bacteroidota</taxon>
        <taxon>Bacteroidia</taxon>
        <taxon>Bacteroidales</taxon>
        <taxon>Prevotellaceae</taxon>
        <taxon>Paraprevotella</taxon>
    </lineage>
</organism>
<gene>
    <name evidence="2" type="ORF">H9789_07075</name>
</gene>
<reference evidence="2" key="1">
    <citation type="journal article" date="2021" name="PeerJ">
        <title>Extensive microbial diversity within the chicken gut microbiome revealed by metagenomics and culture.</title>
        <authorList>
            <person name="Gilroy R."/>
            <person name="Ravi A."/>
            <person name="Getino M."/>
            <person name="Pursley I."/>
            <person name="Horton D.L."/>
            <person name="Alikhan N.F."/>
            <person name="Baker D."/>
            <person name="Gharbi K."/>
            <person name="Hall N."/>
            <person name="Watson M."/>
            <person name="Adriaenssens E.M."/>
            <person name="Foster-Nyarko E."/>
            <person name="Jarju S."/>
            <person name="Secka A."/>
            <person name="Antonio M."/>
            <person name="Oren A."/>
            <person name="Chaudhuri R.R."/>
            <person name="La Ragione R."/>
            <person name="Hildebrand F."/>
            <person name="Pallen M.J."/>
        </authorList>
    </citation>
    <scope>NUCLEOTIDE SEQUENCE</scope>
    <source>
        <strain evidence="2">G3-2149</strain>
    </source>
</reference>
<reference evidence="2" key="2">
    <citation type="submission" date="2021-04" db="EMBL/GenBank/DDBJ databases">
        <authorList>
            <person name="Gilroy R."/>
        </authorList>
    </citation>
    <scope>NUCLEOTIDE SEQUENCE</scope>
    <source>
        <strain evidence="2">G3-2149</strain>
    </source>
</reference>
<evidence type="ECO:0000313" key="2">
    <source>
        <dbReference type="EMBL" id="MBU3853561.1"/>
    </source>
</evidence>
<dbReference type="Pfam" id="PF19529">
    <property type="entry name" value="DUF6057"/>
    <property type="match status" value="1"/>
</dbReference>
<keyword evidence="1" id="KW-0472">Membrane</keyword>
<feature type="transmembrane region" description="Helical" evidence="1">
    <location>
        <begin position="73"/>
        <end position="92"/>
    </location>
</feature>
<accession>A0A9E2L6F4</accession>
<feature type="transmembrane region" description="Helical" evidence="1">
    <location>
        <begin position="104"/>
        <end position="122"/>
    </location>
</feature>
<evidence type="ECO:0008006" key="4">
    <source>
        <dbReference type="Google" id="ProtNLM"/>
    </source>
</evidence>
<name>A0A9E2L6F4_9BACT</name>